<reference evidence="3" key="1">
    <citation type="submission" date="2018-01" db="EMBL/GenBank/DDBJ databases">
        <authorList>
            <person name="Li J."/>
        </authorList>
    </citation>
    <scope>NUCLEOTIDE SEQUENCE [LARGE SCALE GENOMIC DNA]</scope>
    <source>
        <strain evidence="3">592</strain>
    </source>
</reference>
<dbReference type="Pfam" id="PF25020">
    <property type="entry name" value="TTR_TEN1-4"/>
    <property type="match status" value="1"/>
</dbReference>
<name>A0A2S0WPV7_9ACTN</name>
<evidence type="ECO:0000313" key="3">
    <source>
        <dbReference type="Proteomes" id="UP000244384"/>
    </source>
</evidence>
<gene>
    <name evidence="2" type="ORF">C3E78_14680</name>
</gene>
<dbReference type="SUPFAM" id="SSF49464">
    <property type="entry name" value="Carboxypeptidase regulatory domain-like"/>
    <property type="match status" value="1"/>
</dbReference>
<dbReference type="InterPro" id="IPR056820">
    <property type="entry name" value="TEN_TTR-like"/>
</dbReference>
<proteinExistence type="predicted"/>
<organism evidence="2 3">
    <name type="scientific">Aeromicrobium chenweiae</name>
    <dbReference type="NCBI Taxonomy" id="2079793"/>
    <lineage>
        <taxon>Bacteria</taxon>
        <taxon>Bacillati</taxon>
        <taxon>Actinomycetota</taxon>
        <taxon>Actinomycetes</taxon>
        <taxon>Propionibacteriales</taxon>
        <taxon>Nocardioidaceae</taxon>
        <taxon>Aeromicrobium</taxon>
    </lineage>
</organism>
<keyword evidence="3" id="KW-1185">Reference proteome</keyword>
<accession>A0A5F2EXE3</accession>
<dbReference type="KEGG" id="aez:C3E78_14680"/>
<sequence>MTQHRRTVRLLVGLVAAAVLGAGLLVAPADARTVPAGTVKGTVTIAGVPLAGARVTLVLRDGDSGDVFGKYKTVTTNSAGRYSLTRPAGSHTTWWYDHVVVQDPKKRAVSAYRQFMGNTSRTVTRNVTLKPAATLVGRVSRADGASPTSIRANIVDGPDSSLIENLQMSRYDPDRAVDATGTYRFRGLPAGTYTVCYHDTSTTFRDECHDEALTVDQATPLTVREGATTTAGAQQLDHLRAHVRGTVTTASGEPLRGIVVRAVVNQDRDAGAASTRSSGRYDLPVDAPSAVRLRVEDPSGTWADQWYTAPGSTGARVFSLGEGATVNGLTTALKSNAELAVSTRRSTTAGKITFRVEVTRSATGHHPSGKVTISRKDVSRTVTLKRGVGIVTLTGVVPRGHRTFHVDYAGTSSTADAHRTVRAMVR</sequence>
<dbReference type="SUPFAM" id="SSF117074">
    <property type="entry name" value="Hypothetical protein PA1324"/>
    <property type="match status" value="1"/>
</dbReference>
<feature type="domain" description="Teneurin TTR-like" evidence="1">
    <location>
        <begin position="242"/>
        <end position="295"/>
    </location>
</feature>
<protein>
    <recommendedName>
        <fullName evidence="1">Teneurin TTR-like domain-containing protein</fullName>
    </recommendedName>
</protein>
<evidence type="ECO:0000313" key="2">
    <source>
        <dbReference type="EMBL" id="AWB93357.1"/>
    </source>
</evidence>
<accession>A0A2S0WPV7</accession>
<dbReference type="InterPro" id="IPR008969">
    <property type="entry name" value="CarboxyPept-like_regulatory"/>
</dbReference>
<dbReference type="Proteomes" id="UP000244384">
    <property type="component" value="Chromosome"/>
</dbReference>
<evidence type="ECO:0000259" key="1">
    <source>
        <dbReference type="Pfam" id="PF25020"/>
    </source>
</evidence>
<dbReference type="EMBL" id="CP026952">
    <property type="protein sequence ID" value="AWB93357.1"/>
    <property type="molecule type" value="Genomic_DNA"/>
</dbReference>
<dbReference type="OrthoDB" id="3741298at2"/>
<dbReference type="AlphaFoldDB" id="A0A2S0WPV7"/>
<dbReference type="Gene3D" id="2.60.40.1120">
    <property type="entry name" value="Carboxypeptidase-like, regulatory domain"/>
    <property type="match status" value="1"/>
</dbReference>
<dbReference type="RefSeq" id="WP_108579656.1">
    <property type="nucleotide sequence ID" value="NZ_CP026952.1"/>
</dbReference>